<protein>
    <submittedName>
        <fullName evidence="1">Uncharacterized protein</fullName>
    </submittedName>
</protein>
<gene>
    <name evidence="1" type="ORF">LX97_01998</name>
</gene>
<proteinExistence type="predicted"/>
<evidence type="ECO:0000313" key="1">
    <source>
        <dbReference type="EMBL" id="PZX39644.1"/>
    </source>
</evidence>
<dbReference type="Proteomes" id="UP000248584">
    <property type="component" value="Unassembled WGS sequence"/>
</dbReference>
<accession>A0ABX5PWS4</accession>
<comment type="caution">
    <text evidence="1">The sequence shown here is derived from an EMBL/GenBank/DDBJ whole genome shotgun (WGS) entry which is preliminary data.</text>
</comment>
<keyword evidence="2" id="KW-1185">Reference proteome</keyword>
<name>A0ABX5PWS4_9FLAO</name>
<organism evidence="1 2">
    <name type="scientific">Nonlabens dokdonensis</name>
    <dbReference type="NCBI Taxonomy" id="328515"/>
    <lineage>
        <taxon>Bacteria</taxon>
        <taxon>Pseudomonadati</taxon>
        <taxon>Bacteroidota</taxon>
        <taxon>Flavobacteriia</taxon>
        <taxon>Flavobacteriales</taxon>
        <taxon>Flavobacteriaceae</taxon>
        <taxon>Nonlabens</taxon>
    </lineage>
</organism>
<evidence type="ECO:0000313" key="2">
    <source>
        <dbReference type="Proteomes" id="UP000248584"/>
    </source>
</evidence>
<dbReference type="EMBL" id="QKZR01000003">
    <property type="protein sequence ID" value="PZX39644.1"/>
    <property type="molecule type" value="Genomic_DNA"/>
</dbReference>
<reference evidence="1 2" key="1">
    <citation type="submission" date="2018-06" db="EMBL/GenBank/DDBJ databases">
        <title>Genomic Encyclopedia of Archaeal and Bacterial Type Strains, Phase II (KMG-II): from individual species to whole genera.</title>
        <authorList>
            <person name="Goeker M."/>
        </authorList>
    </citation>
    <scope>NUCLEOTIDE SEQUENCE [LARGE SCALE GENOMIC DNA]</scope>
    <source>
        <strain evidence="1 2">DSM 17205</strain>
    </source>
</reference>
<sequence>MKSTTLVIILIAFQVSFSQSSISDIKSNKEINKIVTALNQTIGKRAIAISRFSINEETYIGISSETWIETDYDNRKLLWLFNDSINVESMQDFSSLTCIETSKESPIFYYNFNCSDDQKITSEKMIPYKSRFKENQPLDDDSERLQYEFLFKLVSNSFVKITF</sequence>
<dbReference type="RefSeq" id="WP_015363321.1">
    <property type="nucleotide sequence ID" value="NZ_QKZR01000003.1"/>
</dbReference>